<keyword evidence="2" id="KW-1133">Transmembrane helix</keyword>
<dbReference type="InterPro" id="IPR055396">
    <property type="entry name" value="DUF7088"/>
</dbReference>
<name>A0ABM9HZ97_9GAMM</name>
<reference evidence="5 6" key="1">
    <citation type="submission" date="2023-03" db="EMBL/GenBank/DDBJ databases">
        <authorList>
            <person name="Pearce D."/>
        </authorList>
    </citation>
    <scope>NUCLEOTIDE SEQUENCE [LARGE SCALE GENOMIC DNA]</scope>
    <source>
        <strain evidence="5">Msz</strain>
    </source>
</reference>
<dbReference type="InterPro" id="IPR019196">
    <property type="entry name" value="ABC_transp_unknown"/>
</dbReference>
<organism evidence="5 6">
    <name type="scientific">Methylocaldum szegediense</name>
    <dbReference type="NCBI Taxonomy" id="73780"/>
    <lineage>
        <taxon>Bacteria</taxon>
        <taxon>Pseudomonadati</taxon>
        <taxon>Pseudomonadota</taxon>
        <taxon>Gammaproteobacteria</taxon>
        <taxon>Methylococcales</taxon>
        <taxon>Methylococcaceae</taxon>
        <taxon>Methylocaldum</taxon>
    </lineage>
</organism>
<gene>
    <name evidence="5" type="ORF">MSZNOR_1258</name>
</gene>
<keyword evidence="1" id="KW-0175">Coiled coil</keyword>
<dbReference type="Proteomes" id="UP001162030">
    <property type="component" value="Chromosome"/>
</dbReference>
<evidence type="ECO:0000256" key="1">
    <source>
        <dbReference type="SAM" id="Coils"/>
    </source>
</evidence>
<dbReference type="RefSeq" id="WP_026608952.1">
    <property type="nucleotide sequence ID" value="NZ_OX458333.1"/>
</dbReference>
<dbReference type="Pfam" id="PF09822">
    <property type="entry name" value="ABC_transp_aux"/>
    <property type="match status" value="1"/>
</dbReference>
<feature type="domain" description="ABC-type uncharacterised transport system" evidence="3">
    <location>
        <begin position="182"/>
        <end position="484"/>
    </location>
</feature>
<evidence type="ECO:0000259" key="3">
    <source>
        <dbReference type="Pfam" id="PF09822"/>
    </source>
</evidence>
<sequence>MILNRKTVTHGTLGLLAVLFVALALLSNTLFRGARLDLTENSLYTLSQGTRNILAKLDEPIHLTLYFSDKATAESGRADVRNLRVYYERVRELLEEMASRASGKLRLDVVDPLPYSEAEDRAAASGLQGIPLGPSGEKIFLGLVGTNSTDGRAAIPFFDPSKESFLEYELAKLIHGLATAKKPTIGFLSGLPMTGGLDPYTRERREPWVVYQQLSQLFDVKPLQPTDLKSVDPDVNVLVVVHPKQLSEDAQYALDQFVLRGGHLLVFVDPNAEMDDGGADPSNPMAGILAPKFSDLPALFKAWGVEYSPDKVVLDRAHALAVAVAPGTAPVRHPAMLRFTRSDLKQDDVITANLETLHVATAGYFKLAKDSSAKLTPLIETSDQAMTVTAEQVKFSNDPSSLFAGYKPSGERYCLVCRLEGKFKTAFPDRKDSGHLAEAKEPGEILLVADTDILSDRLWVRSQNFFGQKLLNAFADNGDLFANAVDNMAGSSDLISIRGRGVSSRPFTKVEELKRAADARFRVKEQELQRELTETERKLTELQSSKSTDEKFVLSPEQQKELENFLKRKLEIRKELREVRRQLDADIDALGARLKFINIGLVPVLLTLATLAFLGWKARKARHKAV</sequence>
<evidence type="ECO:0000313" key="5">
    <source>
        <dbReference type="EMBL" id="CAI8783149.1"/>
    </source>
</evidence>
<evidence type="ECO:0000256" key="2">
    <source>
        <dbReference type="SAM" id="Phobius"/>
    </source>
</evidence>
<keyword evidence="6" id="KW-1185">Reference proteome</keyword>
<accession>A0ABM9HZ97</accession>
<evidence type="ECO:0000259" key="4">
    <source>
        <dbReference type="Pfam" id="PF23357"/>
    </source>
</evidence>
<dbReference type="Pfam" id="PF23357">
    <property type="entry name" value="DUF7088"/>
    <property type="match status" value="1"/>
</dbReference>
<dbReference type="EMBL" id="OX458333">
    <property type="protein sequence ID" value="CAI8783149.1"/>
    <property type="molecule type" value="Genomic_DNA"/>
</dbReference>
<feature type="coiled-coil region" evidence="1">
    <location>
        <begin position="525"/>
        <end position="593"/>
    </location>
</feature>
<protein>
    <submittedName>
        <fullName evidence="5">ABC-type uncharacterized transport system</fullName>
    </submittedName>
</protein>
<feature type="transmembrane region" description="Helical" evidence="2">
    <location>
        <begin position="596"/>
        <end position="616"/>
    </location>
</feature>
<keyword evidence="2" id="KW-0472">Membrane</keyword>
<evidence type="ECO:0000313" key="6">
    <source>
        <dbReference type="Proteomes" id="UP001162030"/>
    </source>
</evidence>
<keyword evidence="2" id="KW-0812">Transmembrane</keyword>
<feature type="domain" description="DUF7088" evidence="4">
    <location>
        <begin position="40"/>
        <end position="145"/>
    </location>
</feature>
<proteinExistence type="predicted"/>